<accession>A0A3A3FZ90</accession>
<organism evidence="1 2">
    <name type="scientific">Noviherbaspirillum sedimenti</name>
    <dbReference type="NCBI Taxonomy" id="2320865"/>
    <lineage>
        <taxon>Bacteria</taxon>
        <taxon>Pseudomonadati</taxon>
        <taxon>Pseudomonadota</taxon>
        <taxon>Betaproteobacteria</taxon>
        <taxon>Burkholderiales</taxon>
        <taxon>Oxalobacteraceae</taxon>
        <taxon>Noviherbaspirillum</taxon>
    </lineage>
</organism>
<dbReference type="EMBL" id="QYUQ01000002">
    <property type="protein sequence ID" value="RJG01473.1"/>
    <property type="molecule type" value="Genomic_DNA"/>
</dbReference>
<dbReference type="AlphaFoldDB" id="A0A3A3FZ90"/>
<dbReference type="RefSeq" id="WP_119784921.1">
    <property type="nucleotide sequence ID" value="NZ_QYUQ01000002.1"/>
</dbReference>
<dbReference type="Proteomes" id="UP000266327">
    <property type="component" value="Unassembled WGS sequence"/>
</dbReference>
<comment type="caution">
    <text evidence="1">The sequence shown here is derived from an EMBL/GenBank/DDBJ whole genome shotgun (WGS) entry which is preliminary data.</text>
</comment>
<dbReference type="OrthoDB" id="331868at2"/>
<dbReference type="Pfam" id="PF14375">
    <property type="entry name" value="Cys_rich_CWC"/>
    <property type="match status" value="1"/>
</dbReference>
<evidence type="ECO:0008006" key="3">
    <source>
        <dbReference type="Google" id="ProtNLM"/>
    </source>
</evidence>
<proteinExistence type="predicted"/>
<protein>
    <recommendedName>
        <fullName evidence="3">DNA or RNA helicase of superfamily II</fullName>
    </recommendedName>
</protein>
<name>A0A3A3FZ90_9BURK</name>
<dbReference type="InterPro" id="IPR032720">
    <property type="entry name" value="Cys_rich_CWC"/>
</dbReference>
<gene>
    <name evidence="1" type="ORF">D3878_07630</name>
</gene>
<evidence type="ECO:0000313" key="1">
    <source>
        <dbReference type="EMBL" id="RJG01473.1"/>
    </source>
</evidence>
<keyword evidence="2" id="KW-1185">Reference proteome</keyword>
<sequence>MIPKPNHTCPLCGGPNACAPACSGDINTPCWCTTVNIDPAALARIPDAQRMQSCVCQQCATAAADPAPGSGTNAG</sequence>
<reference evidence="2" key="1">
    <citation type="submission" date="2018-09" db="EMBL/GenBank/DDBJ databases">
        <authorList>
            <person name="Zhu H."/>
        </authorList>
    </citation>
    <scope>NUCLEOTIDE SEQUENCE [LARGE SCALE GENOMIC DNA]</scope>
    <source>
        <strain evidence="2">K1S02-23</strain>
    </source>
</reference>
<evidence type="ECO:0000313" key="2">
    <source>
        <dbReference type="Proteomes" id="UP000266327"/>
    </source>
</evidence>